<gene>
    <name evidence="1" type="ORF">CTA1_12862</name>
</gene>
<dbReference type="AlphaFoldDB" id="A0A4U6XEZ0"/>
<evidence type="ECO:0000313" key="1">
    <source>
        <dbReference type="EMBL" id="TKW54420.1"/>
    </source>
</evidence>
<dbReference type="Proteomes" id="UP000310108">
    <property type="component" value="Unassembled WGS sequence"/>
</dbReference>
<comment type="caution">
    <text evidence="1">The sequence shown here is derived from an EMBL/GenBank/DDBJ whole genome shotgun (WGS) entry which is preliminary data.</text>
</comment>
<sequence length="74" mass="8146">MDLIDCGLDYIPLDLSTVKIFVFVDGSFANNADLSSQIGLVILIANEEVDEYNGTFTIKGNMLHFSSTKSKRVT</sequence>
<protein>
    <submittedName>
        <fullName evidence="1">Uncharacterized protein</fullName>
    </submittedName>
</protein>
<organism evidence="1 2">
    <name type="scientific">Colletotrichum tanaceti</name>
    <dbReference type="NCBI Taxonomy" id="1306861"/>
    <lineage>
        <taxon>Eukaryota</taxon>
        <taxon>Fungi</taxon>
        <taxon>Dikarya</taxon>
        <taxon>Ascomycota</taxon>
        <taxon>Pezizomycotina</taxon>
        <taxon>Sordariomycetes</taxon>
        <taxon>Hypocreomycetidae</taxon>
        <taxon>Glomerellales</taxon>
        <taxon>Glomerellaceae</taxon>
        <taxon>Colletotrichum</taxon>
        <taxon>Colletotrichum destructivum species complex</taxon>
    </lineage>
</organism>
<accession>A0A4U6XEZ0</accession>
<dbReference type="EMBL" id="PJEX01000139">
    <property type="protein sequence ID" value="TKW54420.1"/>
    <property type="molecule type" value="Genomic_DNA"/>
</dbReference>
<name>A0A4U6XEZ0_9PEZI</name>
<keyword evidence="2" id="KW-1185">Reference proteome</keyword>
<reference evidence="1 2" key="1">
    <citation type="journal article" date="2019" name="PLoS ONE">
        <title>Comparative genome analysis indicates high evolutionary potential of pathogenicity genes in Colletotrichum tanaceti.</title>
        <authorList>
            <person name="Lelwala R.V."/>
            <person name="Korhonen P.K."/>
            <person name="Young N.D."/>
            <person name="Scott J.B."/>
            <person name="Ades P.A."/>
            <person name="Gasser R.B."/>
            <person name="Taylor P.W.J."/>
        </authorList>
    </citation>
    <scope>NUCLEOTIDE SEQUENCE [LARGE SCALE GENOMIC DNA]</scope>
    <source>
        <strain evidence="1">BRIP57314</strain>
    </source>
</reference>
<evidence type="ECO:0000313" key="2">
    <source>
        <dbReference type="Proteomes" id="UP000310108"/>
    </source>
</evidence>
<proteinExistence type="predicted"/>